<dbReference type="InterPro" id="IPR050706">
    <property type="entry name" value="Cyclic-di-GMP_PDE-like"/>
</dbReference>
<feature type="domain" description="EAL" evidence="1">
    <location>
        <begin position="150"/>
        <end position="393"/>
    </location>
</feature>
<accession>A0A7W9SX47</accession>
<organism evidence="2 3">
    <name type="scientific">Armatimonas rosea</name>
    <dbReference type="NCBI Taxonomy" id="685828"/>
    <lineage>
        <taxon>Bacteria</taxon>
        <taxon>Bacillati</taxon>
        <taxon>Armatimonadota</taxon>
        <taxon>Armatimonadia</taxon>
        <taxon>Armatimonadales</taxon>
        <taxon>Armatimonadaceae</taxon>
        <taxon>Armatimonas</taxon>
    </lineage>
</organism>
<dbReference type="SUPFAM" id="SSF141868">
    <property type="entry name" value="EAL domain-like"/>
    <property type="match status" value="1"/>
</dbReference>
<evidence type="ECO:0000259" key="1">
    <source>
        <dbReference type="PROSITE" id="PS50883"/>
    </source>
</evidence>
<dbReference type="Gene3D" id="3.20.20.450">
    <property type="entry name" value="EAL domain"/>
    <property type="match status" value="1"/>
</dbReference>
<dbReference type="CDD" id="cd01948">
    <property type="entry name" value="EAL"/>
    <property type="match status" value="1"/>
</dbReference>
<evidence type="ECO:0000313" key="3">
    <source>
        <dbReference type="Proteomes" id="UP000520814"/>
    </source>
</evidence>
<dbReference type="InterPro" id="IPR035919">
    <property type="entry name" value="EAL_sf"/>
</dbReference>
<dbReference type="SMART" id="SM00052">
    <property type="entry name" value="EAL"/>
    <property type="match status" value="1"/>
</dbReference>
<dbReference type="PANTHER" id="PTHR33121:SF70">
    <property type="entry name" value="SIGNALING PROTEIN YKOW"/>
    <property type="match status" value="1"/>
</dbReference>
<dbReference type="PROSITE" id="PS50883">
    <property type="entry name" value="EAL"/>
    <property type="match status" value="1"/>
</dbReference>
<dbReference type="Pfam" id="PF00563">
    <property type="entry name" value="EAL"/>
    <property type="match status" value="1"/>
</dbReference>
<comment type="caution">
    <text evidence="2">The sequence shown here is derived from an EMBL/GenBank/DDBJ whole genome shotgun (WGS) entry which is preliminary data.</text>
</comment>
<proteinExistence type="predicted"/>
<name>A0A7W9SX47_ARMRO</name>
<reference evidence="2 3" key="1">
    <citation type="submission" date="2020-08" db="EMBL/GenBank/DDBJ databases">
        <title>Genomic Encyclopedia of Type Strains, Phase IV (KMG-IV): sequencing the most valuable type-strain genomes for metagenomic binning, comparative biology and taxonomic classification.</title>
        <authorList>
            <person name="Goeker M."/>
        </authorList>
    </citation>
    <scope>NUCLEOTIDE SEQUENCE [LARGE SCALE GENOMIC DNA]</scope>
    <source>
        <strain evidence="2 3">DSM 23562</strain>
    </source>
</reference>
<dbReference type="AlphaFoldDB" id="A0A7W9SX47"/>
<evidence type="ECO:0000313" key="2">
    <source>
        <dbReference type="EMBL" id="MBB6053489.1"/>
    </source>
</evidence>
<dbReference type="GO" id="GO:0071111">
    <property type="term" value="F:cyclic-guanylate-specific phosphodiesterase activity"/>
    <property type="evidence" value="ECO:0007669"/>
    <property type="project" value="InterPro"/>
</dbReference>
<dbReference type="EMBL" id="JACHGW010000007">
    <property type="protein sequence ID" value="MBB6053489.1"/>
    <property type="molecule type" value="Genomic_DNA"/>
</dbReference>
<sequence>MPVLSVAHREELVARLLHATRGIAYVAQLDRETGRLSDLAIAECARAQELLPLAPGSSFGAALEAAIPPEDQQARLRAFQSGRREVQTRVRCTDQEGTTHWLHEEAIVEGTHVVGVLSVLPTVPPTIEPLVRPEPEPAAPRPRSLRTLAKPTTSGELERALDEKQFTLAYQFQLRPAERMLVGAEVFVRWRHPSQGLLFPGRFLQKAEESGLIIPLGTWVIEAAFAQQQAWLQRGYSIPLSINLAVNQVTSPHFAEQLPAAPLSLELPESALALHGKALVPHLTALKERDFTLGLDNAGLTPLPESLLEQLPLSYVKLSRTIVQDLDSPENQQRAEALAAQAREHNLQLVADGVETSAQATWLQERGYPVLQGYLYSRPLAAEALEEIIRSGSYQLP</sequence>
<gene>
    <name evidence="2" type="ORF">HNQ39_005324</name>
</gene>
<dbReference type="Proteomes" id="UP000520814">
    <property type="component" value="Unassembled WGS sequence"/>
</dbReference>
<protein>
    <submittedName>
        <fullName evidence="2">EAL domain-containing protein (Putative c-di-GMP-specific phosphodiesterase class I)</fullName>
    </submittedName>
</protein>
<keyword evidence="3" id="KW-1185">Reference proteome</keyword>
<dbReference type="RefSeq" id="WP_184203581.1">
    <property type="nucleotide sequence ID" value="NZ_JACHGW010000007.1"/>
</dbReference>
<dbReference type="PANTHER" id="PTHR33121">
    <property type="entry name" value="CYCLIC DI-GMP PHOSPHODIESTERASE PDEF"/>
    <property type="match status" value="1"/>
</dbReference>
<dbReference type="InterPro" id="IPR001633">
    <property type="entry name" value="EAL_dom"/>
</dbReference>